<sequence length="304" mass="33905">MAKKNVTVFKVESAGIDEFSKILLNPNFYSAIELDSLKTTELKFVEKNPNGTITGLFVTTQKKGIPPAHTPGGDDYTAIPLDDGQGLAYPNTILYDPHTGALYIETNRIGVNEGRICEYFTSHALKNGLTEFNISLLPILKSEAYKRVDRMILIDSVECKIANPIQIIKDSAQNGSIRQFGALARELNATKTMSFIFKSEEVTGGLSKSEILNMIKFFSRVISGTSTEYRNNKLKIIGRNHLENEDMSTAEEVVDLLLDKIKGSFKLDEPNVASHLLYTERKRGITEVYSKFNREVLSIVGNKI</sequence>
<organism evidence="1 3">
    <name type="scientific">Bacteroides caccae</name>
    <dbReference type="NCBI Taxonomy" id="47678"/>
    <lineage>
        <taxon>Bacteria</taxon>
        <taxon>Pseudomonadati</taxon>
        <taxon>Bacteroidota</taxon>
        <taxon>Bacteroidia</taxon>
        <taxon>Bacteroidales</taxon>
        <taxon>Bacteroidaceae</taxon>
        <taxon>Bacteroides</taxon>
    </lineage>
</organism>
<dbReference type="AlphaFoldDB" id="A0A174UAN5"/>
<dbReference type="EMBL" id="CZBL01000007">
    <property type="protein sequence ID" value="CUQ16099.1"/>
    <property type="molecule type" value="Genomic_DNA"/>
</dbReference>
<dbReference type="EMBL" id="VVYF01000029">
    <property type="protein sequence ID" value="KAA5486390.1"/>
    <property type="molecule type" value="Genomic_DNA"/>
</dbReference>
<dbReference type="RefSeq" id="WP_055256277.1">
    <property type="nucleotide sequence ID" value="NZ_CP081920.1"/>
</dbReference>
<dbReference type="InterPro" id="IPR046618">
    <property type="entry name" value="DUF6731"/>
</dbReference>
<reference evidence="2 4" key="2">
    <citation type="journal article" date="2019" name="Nat. Med.">
        <title>A library of human gut bacterial isolates paired with longitudinal multiomics data enables mechanistic microbiome research.</title>
        <authorList>
            <person name="Poyet M."/>
            <person name="Groussin M."/>
            <person name="Gibbons S.M."/>
            <person name="Avila-Pacheco J."/>
            <person name="Jiang X."/>
            <person name="Kearney S.M."/>
            <person name="Perrotta A.R."/>
            <person name="Berdy B."/>
            <person name="Zhao S."/>
            <person name="Lieberman T.D."/>
            <person name="Swanson P.K."/>
            <person name="Smith M."/>
            <person name="Roesemann S."/>
            <person name="Alexander J.E."/>
            <person name="Rich S.A."/>
            <person name="Livny J."/>
            <person name="Vlamakis H."/>
            <person name="Clish C."/>
            <person name="Bullock K."/>
            <person name="Deik A."/>
            <person name="Scott J."/>
            <person name="Pierce K.A."/>
            <person name="Xavier R.J."/>
            <person name="Alm E.J."/>
        </authorList>
    </citation>
    <scope>NUCLEOTIDE SEQUENCE [LARGE SCALE GENOMIC DNA]</scope>
    <source>
        <strain evidence="2 4">BIOML-A21</strain>
    </source>
</reference>
<name>A0A174UAN5_9BACE</name>
<reference evidence="1 3" key="1">
    <citation type="submission" date="2015-09" db="EMBL/GenBank/DDBJ databases">
        <authorList>
            <consortium name="Pathogen Informatics"/>
        </authorList>
    </citation>
    <scope>NUCLEOTIDE SEQUENCE [LARGE SCALE GENOMIC DNA]</scope>
    <source>
        <strain evidence="1 3">2789STDY5834946</strain>
    </source>
</reference>
<accession>A0A174UAN5</accession>
<dbReference type="Proteomes" id="UP000095725">
    <property type="component" value="Unassembled WGS sequence"/>
</dbReference>
<protein>
    <submittedName>
        <fullName evidence="1">Uncharacterized protein</fullName>
    </submittedName>
</protein>
<evidence type="ECO:0000313" key="3">
    <source>
        <dbReference type="Proteomes" id="UP000095725"/>
    </source>
</evidence>
<evidence type="ECO:0000313" key="1">
    <source>
        <dbReference type="EMBL" id="CUQ16099.1"/>
    </source>
</evidence>
<gene>
    <name evidence="1" type="ORF">ERS852558_02018</name>
    <name evidence="2" type="ORF">F2Y35_21295</name>
</gene>
<dbReference type="Pfam" id="PF20505">
    <property type="entry name" value="DUF6731"/>
    <property type="match status" value="1"/>
</dbReference>
<evidence type="ECO:0000313" key="2">
    <source>
        <dbReference type="EMBL" id="KAA5486390.1"/>
    </source>
</evidence>
<proteinExistence type="predicted"/>
<evidence type="ECO:0000313" key="4">
    <source>
        <dbReference type="Proteomes" id="UP000491168"/>
    </source>
</evidence>
<dbReference type="Proteomes" id="UP000491168">
    <property type="component" value="Unassembled WGS sequence"/>
</dbReference>